<evidence type="ECO:0008006" key="3">
    <source>
        <dbReference type="Google" id="ProtNLM"/>
    </source>
</evidence>
<dbReference type="RefSeq" id="WP_101522670.1">
    <property type="nucleotide sequence ID" value="NZ_PKLZ01000015.1"/>
</dbReference>
<name>A0A2N5XYS3_9GAMM</name>
<dbReference type="Gene3D" id="3.30.70.100">
    <property type="match status" value="1"/>
</dbReference>
<gene>
    <name evidence="1" type="ORF">CWI75_16735</name>
</gene>
<dbReference type="OrthoDB" id="6369070at2"/>
<dbReference type="Proteomes" id="UP000234845">
    <property type="component" value="Unassembled WGS sequence"/>
</dbReference>
<sequence>MLKMIYLAKRKPGFSFDGFVRRWRKHGALAIEQPLWRQTLGYVQAEPIRPQPFVGASEDYDAIACYMVRDGLFTEMTEEDATSSAIMAEDELKTFAEPIPATALWVKEERVLPGELGGITAFLFFNNTANARESAQRASASGGLNRITLNTRDDGMPRESQTLPYQAVVELSAASIPALEAALEAVDVIPTSDLAVITREAVLWHRMS</sequence>
<reference evidence="2" key="1">
    <citation type="submission" date="2017-11" db="EMBL/GenBank/DDBJ databases">
        <title>The draft genome sequence of Chromatocurvus sp. F02.</title>
        <authorList>
            <person name="Du Z.-J."/>
            <person name="Chang Y.-Q."/>
        </authorList>
    </citation>
    <scope>NUCLEOTIDE SEQUENCE [LARGE SCALE GENOMIC DNA]</scope>
    <source>
        <strain evidence="2">F02</strain>
    </source>
</reference>
<organism evidence="1 2">
    <name type="scientific">Kineobactrum sediminis</name>
    <dbReference type="NCBI Taxonomy" id="1905677"/>
    <lineage>
        <taxon>Bacteria</taxon>
        <taxon>Pseudomonadati</taxon>
        <taxon>Pseudomonadota</taxon>
        <taxon>Gammaproteobacteria</taxon>
        <taxon>Cellvibrionales</taxon>
        <taxon>Halieaceae</taxon>
        <taxon>Kineobactrum</taxon>
    </lineage>
</organism>
<evidence type="ECO:0000313" key="1">
    <source>
        <dbReference type="EMBL" id="PLW81272.1"/>
    </source>
</evidence>
<evidence type="ECO:0000313" key="2">
    <source>
        <dbReference type="Proteomes" id="UP000234845"/>
    </source>
</evidence>
<protein>
    <recommendedName>
        <fullName evidence="3">EthD domain-containing protein</fullName>
    </recommendedName>
</protein>
<keyword evidence="2" id="KW-1185">Reference proteome</keyword>
<accession>A0A2N5XYS3</accession>
<comment type="caution">
    <text evidence="1">The sequence shown here is derived from an EMBL/GenBank/DDBJ whole genome shotgun (WGS) entry which is preliminary data.</text>
</comment>
<dbReference type="SUPFAM" id="SSF54909">
    <property type="entry name" value="Dimeric alpha+beta barrel"/>
    <property type="match status" value="1"/>
</dbReference>
<dbReference type="EMBL" id="PKLZ01000015">
    <property type="protein sequence ID" value="PLW81272.1"/>
    <property type="molecule type" value="Genomic_DNA"/>
</dbReference>
<proteinExistence type="predicted"/>
<dbReference type="InterPro" id="IPR011008">
    <property type="entry name" value="Dimeric_a/b-barrel"/>
</dbReference>
<dbReference type="AlphaFoldDB" id="A0A2N5XYS3"/>